<accession>A0ACB8H282</accession>
<protein>
    <submittedName>
        <fullName evidence="1">Uncharacterized protein</fullName>
    </submittedName>
</protein>
<organism evidence="1 2">
    <name type="scientific">Psilocybe cubensis</name>
    <name type="common">Psychedelic mushroom</name>
    <name type="synonym">Stropharia cubensis</name>
    <dbReference type="NCBI Taxonomy" id="181762"/>
    <lineage>
        <taxon>Eukaryota</taxon>
        <taxon>Fungi</taxon>
        <taxon>Dikarya</taxon>
        <taxon>Basidiomycota</taxon>
        <taxon>Agaricomycotina</taxon>
        <taxon>Agaricomycetes</taxon>
        <taxon>Agaricomycetidae</taxon>
        <taxon>Agaricales</taxon>
        <taxon>Agaricineae</taxon>
        <taxon>Strophariaceae</taxon>
        <taxon>Psilocybe</taxon>
    </lineage>
</organism>
<proteinExistence type="predicted"/>
<dbReference type="EMBL" id="JAFIQS020000004">
    <property type="protein sequence ID" value="KAH9482125.1"/>
    <property type="molecule type" value="Genomic_DNA"/>
</dbReference>
<comment type="caution">
    <text evidence="1">The sequence shown here is derived from an EMBL/GenBank/DDBJ whole genome shotgun (WGS) entry which is preliminary data.</text>
</comment>
<sequence length="914" mass="104172">MLNQEHWVLVTNRAVEAMKKNLKQASFVGQCMHDVPRRSCAFLGGATTKIYIVNVPAAAGKEDIKDYEDLDVTMWMPHWPFMWDHVAAFDAQFCQTYERSLPGTSITFQYVLFHYSQSTIRGIADADNNFVRTLLRQRGITRLLPWYGEILIAKYFFKLLPDEILGLVINDSSWSAWMALNYTNMRLRRLVQESVRRRIKHFVGLFFADALEIFFHLLGSNNALITGPLVRCIMSVDNPIYTQVYPIQLDIILPRRYAFGSFDSFVRSQGYHGENTGNVEMSLRKGLKRFHTYLSWNGVMKVCLLLATDDKTLPGLLSAPSSSQMFALSHTRLYCFYPQLFAKRQFLYIRNDVDDIIMPPYEEFNFGLWNRDGLVLSEPCGETCPVLWRRITAGGGVAIMRWGGFHGDKDYGKHVSPPDYFVQSEKSKFDHLLSEYNLGPVDNVLSLLRHSRGVVFGSMALGVIQDLLFEPHDLNLLVGCQGRRSIERYIQNHGYRLVQEQTGNMGSTVSCLTTYSHKVTHRQITLTVSRAHSTLAPLIQAPSTLQMNFVSWYGAVCLYPEQTLQNKGLVHFSENEDGLLLDRYEQRGYRITYQGNHLGHFCTAQPRSIQSPAVHVVPFLPLDETRTAIKSTDIMWRLNGKCCEDFARCAVFVDVRNYEVVEVHTPADENKETFTSLIRPFLPPNEFLAIMRSCDVVVVGSVALAMVRPIAFTPSNLDLQVPCDGRRDLHKFLLKHRYRLNSFSNDNTGSTVSQICSYSHPSHASYISIIVSRNKSSLTPLFQSPSTLQMNFVAWYGAVCLYPELTLQCKGLVQFDEDEDGLFLHKYLERGYTFLPQQNAVGHFCASQPRSLRSPVTMIVGFYNPDQTRLAMRNLDVIWRLRGKCCDSQLRSGLFIDAYSHDVVEIHSSSDIGP</sequence>
<keyword evidence="2" id="KW-1185">Reference proteome</keyword>
<evidence type="ECO:0000313" key="2">
    <source>
        <dbReference type="Proteomes" id="UP000664032"/>
    </source>
</evidence>
<gene>
    <name evidence="1" type="ORF">JR316_0004220</name>
</gene>
<name>A0ACB8H282_PSICU</name>
<evidence type="ECO:0000313" key="1">
    <source>
        <dbReference type="EMBL" id="KAH9482125.1"/>
    </source>
</evidence>
<reference evidence="1" key="1">
    <citation type="submission" date="2021-10" db="EMBL/GenBank/DDBJ databases">
        <title>Psilocybe cubensis genome.</title>
        <authorList>
            <person name="Mckernan K.J."/>
            <person name="Crawford S."/>
            <person name="Trippe A."/>
            <person name="Kane L.T."/>
            <person name="Mclaughlin S."/>
        </authorList>
    </citation>
    <scope>NUCLEOTIDE SEQUENCE</scope>
    <source>
        <strain evidence="1">MGC-MH-2018</strain>
    </source>
</reference>
<dbReference type="Proteomes" id="UP000664032">
    <property type="component" value="Unassembled WGS sequence"/>
</dbReference>